<accession>A0ABZ1JYI2</accession>
<dbReference type="Proteomes" id="UP001432166">
    <property type="component" value="Chromosome"/>
</dbReference>
<name>A0ABZ1JYI2_9ACTN</name>
<feature type="compositionally biased region" description="Polar residues" evidence="1">
    <location>
        <begin position="1"/>
        <end position="13"/>
    </location>
</feature>
<proteinExistence type="predicted"/>
<evidence type="ECO:0000313" key="3">
    <source>
        <dbReference type="Proteomes" id="UP001432166"/>
    </source>
</evidence>
<evidence type="ECO:0000313" key="2">
    <source>
        <dbReference type="EMBL" id="WTP55346.1"/>
    </source>
</evidence>
<evidence type="ECO:0000256" key="1">
    <source>
        <dbReference type="SAM" id="MobiDB-lite"/>
    </source>
</evidence>
<evidence type="ECO:0008006" key="4">
    <source>
        <dbReference type="Google" id="ProtNLM"/>
    </source>
</evidence>
<protein>
    <recommendedName>
        <fullName evidence="4">Albusnodin family lasso peptide</fullName>
    </recommendedName>
</protein>
<feature type="region of interest" description="Disordered" evidence="1">
    <location>
        <begin position="1"/>
        <end position="23"/>
    </location>
</feature>
<organism evidence="2 3">
    <name type="scientific">Streptomyces tauricus</name>
    <dbReference type="NCBI Taxonomy" id="68274"/>
    <lineage>
        <taxon>Bacteria</taxon>
        <taxon>Bacillati</taxon>
        <taxon>Actinomycetota</taxon>
        <taxon>Actinomycetes</taxon>
        <taxon>Kitasatosporales</taxon>
        <taxon>Streptomycetaceae</taxon>
        <taxon>Streptomyces</taxon>
        <taxon>Streptomyces aurantiacus group</taxon>
    </lineage>
</organism>
<dbReference type="RefSeq" id="WP_328940239.1">
    <property type="nucleotide sequence ID" value="NZ_CP108133.1"/>
</dbReference>
<reference evidence="2" key="1">
    <citation type="submission" date="2022-10" db="EMBL/GenBank/DDBJ databases">
        <title>The complete genomes of actinobacterial strains from the NBC collection.</title>
        <authorList>
            <person name="Joergensen T.S."/>
            <person name="Alvarez Arevalo M."/>
            <person name="Sterndorff E.B."/>
            <person name="Faurdal D."/>
            <person name="Vuksanovic O."/>
            <person name="Mourched A.-S."/>
            <person name="Charusanti P."/>
            <person name="Shaw S."/>
            <person name="Blin K."/>
            <person name="Weber T."/>
        </authorList>
    </citation>
    <scope>NUCLEOTIDE SEQUENCE</scope>
    <source>
        <strain evidence="2">NBC_00189</strain>
    </source>
</reference>
<gene>
    <name evidence="2" type="ORF">OG288_37320</name>
</gene>
<dbReference type="EMBL" id="CP108133">
    <property type="protein sequence ID" value="WTP55346.1"/>
    <property type="molecule type" value="Genomic_DNA"/>
</dbReference>
<keyword evidence="3" id="KW-1185">Reference proteome</keyword>
<sequence>MNDMIATQTTRPIEQTKAEEPKGGVVLVEDVDALTAADQPGCNDDNPYQ</sequence>